<dbReference type="PANTHER" id="PTHR10183">
    <property type="entry name" value="CALPAIN"/>
    <property type="match status" value="1"/>
</dbReference>
<dbReference type="CDD" id="cd00044">
    <property type="entry name" value="CysPc"/>
    <property type="match status" value="1"/>
</dbReference>
<dbReference type="SMART" id="SM00230">
    <property type="entry name" value="CysPc"/>
    <property type="match status" value="1"/>
</dbReference>
<proteinExistence type="inferred from homology"/>
<dbReference type="PRINTS" id="PR00704">
    <property type="entry name" value="CALPAIN"/>
</dbReference>
<evidence type="ECO:0000313" key="8">
    <source>
        <dbReference type="EMBL" id="MFH4982975.1"/>
    </source>
</evidence>
<dbReference type="Proteomes" id="UP001608902">
    <property type="component" value="Unassembled WGS sequence"/>
</dbReference>
<feature type="active site" evidence="5">
    <location>
        <position position="119"/>
    </location>
</feature>
<gene>
    <name evidence="8" type="ORF">AB6A40_009684</name>
</gene>
<evidence type="ECO:0000256" key="3">
    <source>
        <dbReference type="ARBA" id="ARBA00022801"/>
    </source>
</evidence>
<dbReference type="InterPro" id="IPR022684">
    <property type="entry name" value="Calpain_cysteine_protease"/>
</dbReference>
<dbReference type="InterPro" id="IPR022682">
    <property type="entry name" value="Calpain_domain_III"/>
</dbReference>
<evidence type="ECO:0000256" key="5">
    <source>
        <dbReference type="PIRSR" id="PIRSR622684-1"/>
    </source>
</evidence>
<dbReference type="SUPFAM" id="SSF49758">
    <property type="entry name" value="Calpain large subunit, middle domain (domain III)"/>
    <property type="match status" value="1"/>
</dbReference>
<dbReference type="InterPro" id="IPR036213">
    <property type="entry name" value="Calpain_III_sf"/>
</dbReference>
<evidence type="ECO:0000256" key="6">
    <source>
        <dbReference type="PROSITE-ProRule" id="PRU00239"/>
    </source>
</evidence>
<keyword evidence="9" id="KW-1185">Reference proteome</keyword>
<dbReference type="GO" id="GO:0006508">
    <property type="term" value="P:proteolysis"/>
    <property type="evidence" value="ECO:0007669"/>
    <property type="project" value="UniProtKB-KW"/>
</dbReference>
<keyword evidence="3" id="KW-0378">Hydrolase</keyword>
<reference evidence="8 9" key="1">
    <citation type="submission" date="2024-08" db="EMBL/GenBank/DDBJ databases">
        <title>Gnathostoma spinigerum genome.</title>
        <authorList>
            <person name="Gonzalez-Bertolin B."/>
            <person name="Monzon S."/>
            <person name="Zaballos A."/>
            <person name="Jimenez P."/>
            <person name="Dekumyoy P."/>
            <person name="Varona S."/>
            <person name="Cuesta I."/>
            <person name="Sumanam S."/>
            <person name="Adisakwattana P."/>
            <person name="Gasser R.B."/>
            <person name="Hernandez-Gonzalez A."/>
            <person name="Young N.D."/>
            <person name="Perteguer M.J."/>
        </authorList>
    </citation>
    <scope>NUCLEOTIDE SEQUENCE [LARGE SCALE GENOMIC DNA]</scope>
    <source>
        <strain evidence="8">AL3</strain>
        <tissue evidence="8">Liver</tissue>
    </source>
</reference>
<dbReference type="InterPro" id="IPR033883">
    <property type="entry name" value="C2_III"/>
</dbReference>
<evidence type="ECO:0000259" key="7">
    <source>
        <dbReference type="PROSITE" id="PS50203"/>
    </source>
</evidence>
<dbReference type="PANTHER" id="PTHR10183:SF419">
    <property type="entry name" value="CALPAIN CLP-1"/>
    <property type="match status" value="1"/>
</dbReference>
<dbReference type="Gene3D" id="3.90.70.10">
    <property type="entry name" value="Cysteine proteinases"/>
    <property type="match status" value="1"/>
</dbReference>
<name>A0ABD6ETX4_9BILA</name>
<dbReference type="GO" id="GO:0005737">
    <property type="term" value="C:cytoplasm"/>
    <property type="evidence" value="ECO:0007669"/>
    <property type="project" value="UniProtKB-ARBA"/>
</dbReference>
<dbReference type="AlphaFoldDB" id="A0ABD6ETX4"/>
<dbReference type="InterPro" id="IPR038765">
    <property type="entry name" value="Papain-like_cys_pep_sf"/>
</dbReference>
<protein>
    <recommendedName>
        <fullName evidence="7">Calpain catalytic domain-containing protein</fullName>
    </recommendedName>
</protein>
<dbReference type="InterPro" id="IPR001300">
    <property type="entry name" value="Peptidase_C2_calpain_cat"/>
</dbReference>
<comment type="caution">
    <text evidence="8">The sequence shown here is derived from an EMBL/GenBank/DDBJ whole genome shotgun (WGS) entry which is preliminary data.</text>
</comment>
<sequence length="350" mass="39580">MHSREHGEFWSALLEKAYAKLHGNYEVLKGGTTSEALEDMTGGLTEFVDLKQPPRNLLQMMFRGFEMGSLFGCSIEASPMEFEARTREGLVKGHAYSITGMRMAELSTGQKIPLLRIRNPWGNEQEWNGDWSDESETWEMISRHQKKEMNLVIAHDGEFWMSFDDFLRYFDKMEICNLGPDVMDEISQMTGINVDEAGYKRWNTRTHLGIWSGESAGGCRNNIDSFGDNPQFGFTIGNPDPDDADGLCTVIIAVLQKNRRELKPQGLDNLAIGFAVYRVPEIQRLDRSFFASTKSVARSAAFINLREVTGRFRLEPGSYVIVPSTFDCGEEGEFMLRIFTNGSIDSEELG</sequence>
<dbReference type="CDD" id="cd00214">
    <property type="entry name" value="Calpain_III"/>
    <property type="match status" value="1"/>
</dbReference>
<dbReference type="InterPro" id="IPR022683">
    <property type="entry name" value="Calpain_III"/>
</dbReference>
<evidence type="ECO:0000256" key="1">
    <source>
        <dbReference type="ARBA" id="ARBA00007623"/>
    </source>
</evidence>
<feature type="domain" description="Calpain catalytic" evidence="7">
    <location>
        <begin position="1"/>
        <end position="179"/>
    </location>
</feature>
<dbReference type="FunFam" id="2.60.120.380:FF:000002">
    <property type="entry name" value="calpain-3 isoform X1"/>
    <property type="match status" value="1"/>
</dbReference>
<comment type="caution">
    <text evidence="6">Lacks conserved residue(s) required for the propagation of feature annotation.</text>
</comment>
<organism evidence="8 9">
    <name type="scientific">Gnathostoma spinigerum</name>
    <dbReference type="NCBI Taxonomy" id="75299"/>
    <lineage>
        <taxon>Eukaryota</taxon>
        <taxon>Metazoa</taxon>
        <taxon>Ecdysozoa</taxon>
        <taxon>Nematoda</taxon>
        <taxon>Chromadorea</taxon>
        <taxon>Rhabditida</taxon>
        <taxon>Spirurina</taxon>
        <taxon>Gnathostomatomorpha</taxon>
        <taxon>Gnathostomatoidea</taxon>
        <taxon>Gnathostomatidae</taxon>
        <taxon>Gnathostoma</taxon>
    </lineage>
</organism>
<evidence type="ECO:0000313" key="9">
    <source>
        <dbReference type="Proteomes" id="UP001608902"/>
    </source>
</evidence>
<keyword evidence="2" id="KW-0645">Protease</keyword>
<dbReference type="FunFam" id="3.90.70.10:FF:000001">
    <property type="entry name" value="Calpain-1 catalytic subunit"/>
    <property type="match status" value="1"/>
</dbReference>
<accession>A0ABD6ETX4</accession>
<dbReference type="PROSITE" id="PS50203">
    <property type="entry name" value="CALPAIN_CAT"/>
    <property type="match status" value="1"/>
</dbReference>
<dbReference type="EMBL" id="JBGFUD010010663">
    <property type="protein sequence ID" value="MFH4982975.1"/>
    <property type="molecule type" value="Genomic_DNA"/>
</dbReference>
<dbReference type="Pfam" id="PF00648">
    <property type="entry name" value="Peptidase_C2"/>
    <property type="match status" value="1"/>
</dbReference>
<evidence type="ECO:0000256" key="4">
    <source>
        <dbReference type="ARBA" id="ARBA00022807"/>
    </source>
</evidence>
<keyword evidence="4" id="KW-0788">Thiol protease</keyword>
<dbReference type="SUPFAM" id="SSF54001">
    <property type="entry name" value="Cysteine proteinases"/>
    <property type="match status" value="1"/>
</dbReference>
<dbReference type="Pfam" id="PF01067">
    <property type="entry name" value="Calpain_III"/>
    <property type="match status" value="1"/>
</dbReference>
<comment type="similarity">
    <text evidence="1">Belongs to the peptidase C2 family.</text>
</comment>
<dbReference type="Gene3D" id="2.60.120.380">
    <property type="match status" value="1"/>
</dbReference>
<dbReference type="GO" id="GO:0008234">
    <property type="term" value="F:cysteine-type peptidase activity"/>
    <property type="evidence" value="ECO:0007669"/>
    <property type="project" value="UniProtKB-KW"/>
</dbReference>
<dbReference type="SMART" id="SM00720">
    <property type="entry name" value="calpain_III"/>
    <property type="match status" value="1"/>
</dbReference>
<feature type="active site" evidence="5">
    <location>
        <position position="94"/>
    </location>
</feature>
<evidence type="ECO:0000256" key="2">
    <source>
        <dbReference type="ARBA" id="ARBA00022670"/>
    </source>
</evidence>